<feature type="compositionally biased region" description="Low complexity" evidence="1">
    <location>
        <begin position="34"/>
        <end position="54"/>
    </location>
</feature>
<feature type="region of interest" description="Disordered" evidence="1">
    <location>
        <begin position="1"/>
        <end position="59"/>
    </location>
</feature>
<reference evidence="2" key="1">
    <citation type="submission" date="2018-03" db="EMBL/GenBank/DDBJ databases">
        <authorList>
            <person name="Guldener U."/>
        </authorList>
    </citation>
    <scope>NUCLEOTIDE SEQUENCE</scope>
</reference>
<dbReference type="Proteomes" id="UP001187682">
    <property type="component" value="Unassembled WGS sequence"/>
</dbReference>
<keyword evidence="3" id="KW-1185">Reference proteome</keyword>
<accession>A0AAE8N4S0</accession>
<evidence type="ECO:0000313" key="3">
    <source>
        <dbReference type="Proteomes" id="UP001187682"/>
    </source>
</evidence>
<organism evidence="2 3">
    <name type="scientific">Cephalotrichum gorgonifer</name>
    <dbReference type="NCBI Taxonomy" id="2041049"/>
    <lineage>
        <taxon>Eukaryota</taxon>
        <taxon>Fungi</taxon>
        <taxon>Dikarya</taxon>
        <taxon>Ascomycota</taxon>
        <taxon>Pezizomycotina</taxon>
        <taxon>Sordariomycetes</taxon>
        <taxon>Hypocreomycetidae</taxon>
        <taxon>Microascales</taxon>
        <taxon>Microascaceae</taxon>
        <taxon>Cephalotrichum</taxon>
    </lineage>
</organism>
<name>A0AAE8N4S0_9PEZI</name>
<evidence type="ECO:0000256" key="1">
    <source>
        <dbReference type="SAM" id="MobiDB-lite"/>
    </source>
</evidence>
<evidence type="ECO:0000313" key="2">
    <source>
        <dbReference type="EMBL" id="SPO05253.1"/>
    </source>
</evidence>
<proteinExistence type="predicted"/>
<protein>
    <submittedName>
        <fullName evidence="2">Uncharacterized protein</fullName>
    </submittedName>
</protein>
<sequence>MVTAAGEWGPSTEVAGLPSPDAAAAHSLALPQEDNSGGPPDTSSSPDGGAPSPDLSWTTASCQDGALTRSNAPGADRWRDGKATSAWNYIRNVFFANEGTKPEDCQFTSMGISDFFHQGDGIRCGATGQNDTSCKSLQFKCEDLAGQPVPEDVTTGKYPAAFLILNSISNLNDAIRNLYIPLETRLWDPYLSNMNQLVQTFTNGLDAQRTKNGALDALQLILFSTMNPFFNLVGGVPGVGVGSNIIKDTAFAGITYAVSRAKDDFAATLKDGDDGNGMVAYMVNATVSGLKQFNEKIMAYVHPEAWPADTFAARFSWDESMDMLFNFIDEGRMLPNEFVWDSGFVDNFMKHMLVGATIPHLWRMASEDVKPAVLSTDLPCDAPHADYGTGTGDDPLPFFGEGTQPSLGVCYKNKRYYLVAAVGKATEMTGGGQNQQGPPGPTIEIGRPFQDLKGADKLEEWGLSKEAIVESAVEGFNLFKTNEMDVQNYISQGNWDNLWDILQSRDLGKAMRLPGIVGIPVCPVDAAQRTWKEVPDISTSPCPIMRTIGGPIAIP</sequence>
<comment type="caution">
    <text evidence="2">The sequence shown here is derived from an EMBL/GenBank/DDBJ whole genome shotgun (WGS) entry which is preliminary data.</text>
</comment>
<dbReference type="EMBL" id="ONZQ02000012">
    <property type="protein sequence ID" value="SPO05253.1"/>
    <property type="molecule type" value="Genomic_DNA"/>
</dbReference>
<gene>
    <name evidence="2" type="ORF">DNG_07940</name>
</gene>
<dbReference type="AlphaFoldDB" id="A0AAE8N4S0"/>